<evidence type="ECO:0000256" key="1">
    <source>
        <dbReference type="ARBA" id="ARBA00004141"/>
    </source>
</evidence>
<geneLocation type="plasmid" evidence="6">
    <name>pMk2240A</name>
</geneLocation>
<proteinExistence type="predicted"/>
<keyword evidence="3 5" id="KW-1133">Transmembrane helix</keyword>
<dbReference type="AlphaFoldDB" id="A0AAU8D1F1"/>
<evidence type="ECO:0000256" key="3">
    <source>
        <dbReference type="ARBA" id="ARBA00022989"/>
    </source>
</evidence>
<feature type="transmembrane region" description="Helical" evidence="5">
    <location>
        <begin position="74"/>
        <end position="96"/>
    </location>
</feature>
<sequence length="145" mass="15092">MVSTSAGGDRLRNLPGCGDEAGLSLTRVSCDTRQVHATREGCDGWCCDCSLGRIIPAGVFILASFDTLGNIDGITVYFAALGLPVPLAMTFASAHFELSAGVCVLVGFHTRIASWLLAVCLVAAYVAHYGQGGDNPALVLMNTKA</sequence>
<protein>
    <submittedName>
        <fullName evidence="6">DoxX family protein</fullName>
    </submittedName>
</protein>
<reference evidence="6" key="1">
    <citation type="submission" date="2024-06" db="EMBL/GenBank/DDBJ databases">
        <title>Mesorhizobium karijinii sp. nov., a symbiont of the iconic Swainsona formosa from arid Australia.</title>
        <authorList>
            <person name="Hill Y.J."/>
            <person name="Watkin E.L.J."/>
            <person name="O'Hara G.W."/>
            <person name="Terpolilli J."/>
            <person name="Tye M.L."/>
            <person name="Kohlmeier M.G."/>
        </authorList>
    </citation>
    <scope>NUCLEOTIDE SEQUENCE</scope>
    <source>
        <strain evidence="6">WSM2240</strain>
        <plasmid evidence="6">pMk2240A</plasmid>
    </source>
</reference>
<organism evidence="6">
    <name type="scientific">Mesorhizobium sp. WSM2240</name>
    <dbReference type="NCBI Taxonomy" id="3228851"/>
    <lineage>
        <taxon>Bacteria</taxon>
        <taxon>Pseudomonadati</taxon>
        <taxon>Pseudomonadota</taxon>
        <taxon>Alphaproteobacteria</taxon>
        <taxon>Hyphomicrobiales</taxon>
        <taxon>Phyllobacteriaceae</taxon>
        <taxon>Mesorhizobium</taxon>
    </lineage>
</organism>
<dbReference type="Pfam" id="PF07681">
    <property type="entry name" value="DoxX"/>
    <property type="match status" value="1"/>
</dbReference>
<accession>A0AAU8D1F1</accession>
<dbReference type="GO" id="GO:0016020">
    <property type="term" value="C:membrane"/>
    <property type="evidence" value="ECO:0007669"/>
    <property type="project" value="UniProtKB-SubCell"/>
</dbReference>
<gene>
    <name evidence="6" type="ORF">ABVK50_30475</name>
</gene>
<evidence type="ECO:0000256" key="2">
    <source>
        <dbReference type="ARBA" id="ARBA00022692"/>
    </source>
</evidence>
<evidence type="ECO:0000313" key="6">
    <source>
        <dbReference type="EMBL" id="XCG52466.1"/>
    </source>
</evidence>
<comment type="subcellular location">
    <subcellularLocation>
        <location evidence="1">Membrane</location>
        <topology evidence="1">Multi-pass membrane protein</topology>
    </subcellularLocation>
</comment>
<name>A0AAU8D1F1_9HYPH</name>
<dbReference type="RefSeq" id="WP_353646668.1">
    <property type="nucleotide sequence ID" value="NZ_CP159256.1"/>
</dbReference>
<evidence type="ECO:0000256" key="5">
    <source>
        <dbReference type="SAM" id="Phobius"/>
    </source>
</evidence>
<dbReference type="EMBL" id="CP159256">
    <property type="protein sequence ID" value="XCG52466.1"/>
    <property type="molecule type" value="Genomic_DNA"/>
</dbReference>
<evidence type="ECO:0000256" key="4">
    <source>
        <dbReference type="ARBA" id="ARBA00023136"/>
    </source>
</evidence>
<keyword evidence="4 5" id="KW-0472">Membrane</keyword>
<keyword evidence="6" id="KW-0614">Plasmid</keyword>
<dbReference type="InterPro" id="IPR032808">
    <property type="entry name" value="DoxX"/>
</dbReference>
<keyword evidence="2 5" id="KW-0812">Transmembrane</keyword>
<feature type="transmembrane region" description="Helical" evidence="5">
    <location>
        <begin position="108"/>
        <end position="127"/>
    </location>
</feature>